<proteinExistence type="predicted"/>
<organism evidence="2 3">
    <name type="scientific">Araneus ventricosus</name>
    <name type="common">Orbweaver spider</name>
    <name type="synonym">Epeira ventricosa</name>
    <dbReference type="NCBI Taxonomy" id="182803"/>
    <lineage>
        <taxon>Eukaryota</taxon>
        <taxon>Metazoa</taxon>
        <taxon>Ecdysozoa</taxon>
        <taxon>Arthropoda</taxon>
        <taxon>Chelicerata</taxon>
        <taxon>Arachnida</taxon>
        <taxon>Araneae</taxon>
        <taxon>Araneomorphae</taxon>
        <taxon>Entelegynae</taxon>
        <taxon>Araneoidea</taxon>
        <taxon>Araneidae</taxon>
        <taxon>Araneus</taxon>
    </lineage>
</organism>
<gene>
    <name evidence="2" type="ORF">AVEN_53947_1</name>
</gene>
<accession>A0A4Y2JH67</accession>
<dbReference type="EMBL" id="BGPR01003525">
    <property type="protein sequence ID" value="GBM89235.1"/>
    <property type="molecule type" value="Genomic_DNA"/>
</dbReference>
<feature type="region of interest" description="Disordered" evidence="1">
    <location>
        <begin position="1"/>
        <end position="60"/>
    </location>
</feature>
<evidence type="ECO:0000313" key="3">
    <source>
        <dbReference type="Proteomes" id="UP000499080"/>
    </source>
</evidence>
<evidence type="ECO:0000256" key="1">
    <source>
        <dbReference type="SAM" id="MobiDB-lite"/>
    </source>
</evidence>
<reference evidence="2 3" key="1">
    <citation type="journal article" date="2019" name="Sci. Rep.">
        <title>Orb-weaving spider Araneus ventricosus genome elucidates the spidroin gene catalogue.</title>
        <authorList>
            <person name="Kono N."/>
            <person name="Nakamura H."/>
            <person name="Ohtoshi R."/>
            <person name="Moran D.A.P."/>
            <person name="Shinohara A."/>
            <person name="Yoshida Y."/>
            <person name="Fujiwara M."/>
            <person name="Mori M."/>
            <person name="Tomita M."/>
            <person name="Arakawa K."/>
        </authorList>
    </citation>
    <scope>NUCLEOTIDE SEQUENCE [LARGE SCALE GENOMIC DNA]</scope>
</reference>
<dbReference type="AlphaFoldDB" id="A0A4Y2JH67"/>
<keyword evidence="3" id="KW-1185">Reference proteome</keyword>
<comment type="caution">
    <text evidence="2">The sequence shown here is derived from an EMBL/GenBank/DDBJ whole genome shotgun (WGS) entry which is preliminary data.</text>
</comment>
<name>A0A4Y2JH67_ARAVE</name>
<evidence type="ECO:0000313" key="2">
    <source>
        <dbReference type="EMBL" id="GBM89235.1"/>
    </source>
</evidence>
<protein>
    <submittedName>
        <fullName evidence="2">Uncharacterized protein</fullName>
    </submittedName>
</protein>
<sequence>MALPTIKPRTERWFSRPSATTGDVWKQECHPPKRRNSRASKGGESLPGAFPHTSCPETSVGEHKNTFTILTRVDSSPLYSGSEPLHFPATPWPFVPSFELEKHLNHFGCPLLTEKFQAGSGRRVLL</sequence>
<dbReference type="Proteomes" id="UP000499080">
    <property type="component" value="Unassembled WGS sequence"/>
</dbReference>